<dbReference type="AlphaFoldDB" id="A0A6S7K8X0"/>
<proteinExistence type="predicted"/>
<gene>
    <name evidence="1" type="ORF">PACLA_8A048999</name>
</gene>
<sequence>MSQNEESVKAKEKSEQELKQLKTQYEKLLVEQEKLKDQINTVQTQNETTADITITSESVTQQDKPQSAFLSMKTSMLRREFKIQGHIGEPGHKDKLAYQSLISQIEIGLQKGYTEEEITHAVVRAVQAGLQLRSYLEGINGLTLPRLRKILRFHFQEKSATELYQLLANISQAPKESPQ</sequence>
<protein>
    <submittedName>
        <fullName evidence="1">Uncharacterized protein</fullName>
    </submittedName>
</protein>
<dbReference type="EMBL" id="CACRXK020029473">
    <property type="protein sequence ID" value="CAB4042096.1"/>
    <property type="molecule type" value="Genomic_DNA"/>
</dbReference>
<evidence type="ECO:0000313" key="1">
    <source>
        <dbReference type="EMBL" id="CAB4042096.1"/>
    </source>
</evidence>
<accession>A0A6S7K8X0</accession>
<evidence type="ECO:0000313" key="2">
    <source>
        <dbReference type="Proteomes" id="UP001152795"/>
    </source>
</evidence>
<keyword evidence="2" id="KW-1185">Reference proteome</keyword>
<comment type="caution">
    <text evidence="1">The sequence shown here is derived from an EMBL/GenBank/DDBJ whole genome shotgun (WGS) entry which is preliminary data.</text>
</comment>
<dbReference type="Proteomes" id="UP001152795">
    <property type="component" value="Unassembled WGS sequence"/>
</dbReference>
<feature type="non-terminal residue" evidence="1">
    <location>
        <position position="179"/>
    </location>
</feature>
<organism evidence="1 2">
    <name type="scientific">Paramuricea clavata</name>
    <name type="common">Red gorgonian</name>
    <name type="synonym">Violescent sea-whip</name>
    <dbReference type="NCBI Taxonomy" id="317549"/>
    <lineage>
        <taxon>Eukaryota</taxon>
        <taxon>Metazoa</taxon>
        <taxon>Cnidaria</taxon>
        <taxon>Anthozoa</taxon>
        <taxon>Octocorallia</taxon>
        <taxon>Malacalcyonacea</taxon>
        <taxon>Plexauridae</taxon>
        <taxon>Paramuricea</taxon>
    </lineage>
</organism>
<name>A0A6S7K8X0_PARCT</name>
<dbReference type="OrthoDB" id="10065368at2759"/>
<reference evidence="1" key="1">
    <citation type="submission" date="2020-04" db="EMBL/GenBank/DDBJ databases">
        <authorList>
            <person name="Alioto T."/>
            <person name="Alioto T."/>
            <person name="Gomez Garrido J."/>
        </authorList>
    </citation>
    <scope>NUCLEOTIDE SEQUENCE</scope>
    <source>
        <strain evidence="1">A484AB</strain>
    </source>
</reference>